<gene>
    <name evidence="2" type="ORF">Godav_022922</name>
</gene>
<name>A0A7J8SQQ4_GOSDV</name>
<dbReference type="AlphaFoldDB" id="A0A7J8SQQ4"/>
<proteinExistence type="predicted"/>
<dbReference type="PANTHER" id="PTHR31286">
    <property type="entry name" value="GLYCINE-RICH CELL WALL STRUCTURAL PROTEIN 1.8-LIKE"/>
    <property type="match status" value="1"/>
</dbReference>
<keyword evidence="3" id="KW-1185">Reference proteome</keyword>
<dbReference type="EMBL" id="JABFAC010000011">
    <property type="protein sequence ID" value="MBA0628155.1"/>
    <property type="molecule type" value="Genomic_DNA"/>
</dbReference>
<evidence type="ECO:0000313" key="3">
    <source>
        <dbReference type="Proteomes" id="UP000593561"/>
    </source>
</evidence>
<accession>A0A7J8SQQ4</accession>
<feature type="compositionally biased region" description="Polar residues" evidence="1">
    <location>
        <begin position="79"/>
        <end position="89"/>
    </location>
</feature>
<organism evidence="2 3">
    <name type="scientific">Gossypium davidsonii</name>
    <name type="common">Davidson's cotton</name>
    <name type="synonym">Gossypium klotzschianum subsp. davidsonii</name>
    <dbReference type="NCBI Taxonomy" id="34287"/>
    <lineage>
        <taxon>Eukaryota</taxon>
        <taxon>Viridiplantae</taxon>
        <taxon>Streptophyta</taxon>
        <taxon>Embryophyta</taxon>
        <taxon>Tracheophyta</taxon>
        <taxon>Spermatophyta</taxon>
        <taxon>Magnoliopsida</taxon>
        <taxon>eudicotyledons</taxon>
        <taxon>Gunneridae</taxon>
        <taxon>Pentapetalae</taxon>
        <taxon>rosids</taxon>
        <taxon>malvids</taxon>
        <taxon>Malvales</taxon>
        <taxon>Malvaceae</taxon>
        <taxon>Malvoideae</taxon>
        <taxon>Gossypium</taxon>
    </lineage>
</organism>
<comment type="caution">
    <text evidence="2">The sequence shown here is derived from an EMBL/GenBank/DDBJ whole genome shotgun (WGS) entry which is preliminary data.</text>
</comment>
<evidence type="ECO:0000256" key="1">
    <source>
        <dbReference type="SAM" id="MobiDB-lite"/>
    </source>
</evidence>
<dbReference type="PANTHER" id="PTHR31286:SF173">
    <property type="entry name" value="DUF4283 DOMAIN-CONTAINING PROTEIN"/>
    <property type="match status" value="1"/>
</dbReference>
<dbReference type="InterPro" id="IPR040256">
    <property type="entry name" value="At4g02000-like"/>
</dbReference>
<protein>
    <recommendedName>
        <fullName evidence="4">Zinc knuckle CX2CX4HX4C domain-containing protein</fullName>
    </recommendedName>
</protein>
<sequence length="105" mass="11648">MLGLPGHLYKRKILGEIGGLIGRVAKLDPNTVNRSRGRFVEYKSPPSICFTYGQYGHANDMCPLKSESQTQGKKKKPTVDSSDPNTGKSNEPEPFGPWMQVLKEI</sequence>
<feature type="region of interest" description="Disordered" evidence="1">
    <location>
        <begin position="61"/>
        <end position="105"/>
    </location>
</feature>
<dbReference type="Proteomes" id="UP000593561">
    <property type="component" value="Unassembled WGS sequence"/>
</dbReference>
<evidence type="ECO:0000313" key="2">
    <source>
        <dbReference type="EMBL" id="MBA0628155.1"/>
    </source>
</evidence>
<evidence type="ECO:0008006" key="4">
    <source>
        <dbReference type="Google" id="ProtNLM"/>
    </source>
</evidence>
<reference evidence="2 3" key="1">
    <citation type="journal article" date="2019" name="Genome Biol. Evol.">
        <title>Insights into the evolution of the New World diploid cottons (Gossypium, subgenus Houzingenia) based on genome sequencing.</title>
        <authorList>
            <person name="Grover C.E."/>
            <person name="Arick M.A. 2nd"/>
            <person name="Thrash A."/>
            <person name="Conover J.L."/>
            <person name="Sanders W.S."/>
            <person name="Peterson D.G."/>
            <person name="Frelichowski J.E."/>
            <person name="Scheffler J.A."/>
            <person name="Scheffler B.E."/>
            <person name="Wendel J.F."/>
        </authorList>
    </citation>
    <scope>NUCLEOTIDE SEQUENCE [LARGE SCALE GENOMIC DNA]</scope>
    <source>
        <strain evidence="2">27</strain>
        <tissue evidence="2">Leaf</tissue>
    </source>
</reference>